<comment type="caution">
    <text evidence="1">The sequence shown here is derived from an EMBL/GenBank/DDBJ whole genome shotgun (WGS) entry which is preliminary data.</text>
</comment>
<evidence type="ECO:0000313" key="2">
    <source>
        <dbReference type="Proteomes" id="UP001497535"/>
    </source>
</evidence>
<dbReference type="Proteomes" id="UP001497535">
    <property type="component" value="Unassembled WGS sequence"/>
</dbReference>
<evidence type="ECO:0000313" key="1">
    <source>
        <dbReference type="EMBL" id="CAK5079434.1"/>
    </source>
</evidence>
<name>A0ACB0ZKD8_MELEN</name>
<sequence length="56" mass="6297">MIEGGNFTPTTLEGFLNNLRDSWKVEKIAVGGSLLDNLIQMDTNWDMLGLNCFIYS</sequence>
<dbReference type="EMBL" id="CAVMJV010000038">
    <property type="protein sequence ID" value="CAK5079434.1"/>
    <property type="molecule type" value="Genomic_DNA"/>
</dbReference>
<reference evidence="1" key="1">
    <citation type="submission" date="2023-11" db="EMBL/GenBank/DDBJ databases">
        <authorList>
            <person name="Poullet M."/>
        </authorList>
    </citation>
    <scope>NUCLEOTIDE SEQUENCE</scope>
    <source>
        <strain evidence="1">E1834</strain>
    </source>
</reference>
<accession>A0ACB0ZKD8</accession>
<gene>
    <name evidence="1" type="ORF">MENTE1834_LOCUS26545</name>
</gene>
<keyword evidence="2" id="KW-1185">Reference proteome</keyword>
<organism evidence="1 2">
    <name type="scientific">Meloidogyne enterolobii</name>
    <name type="common">Root-knot nematode worm</name>
    <name type="synonym">Meloidogyne mayaguensis</name>
    <dbReference type="NCBI Taxonomy" id="390850"/>
    <lineage>
        <taxon>Eukaryota</taxon>
        <taxon>Metazoa</taxon>
        <taxon>Ecdysozoa</taxon>
        <taxon>Nematoda</taxon>
        <taxon>Chromadorea</taxon>
        <taxon>Rhabditida</taxon>
        <taxon>Tylenchina</taxon>
        <taxon>Tylenchomorpha</taxon>
        <taxon>Tylenchoidea</taxon>
        <taxon>Meloidogynidae</taxon>
        <taxon>Meloidogyninae</taxon>
        <taxon>Meloidogyne</taxon>
    </lineage>
</organism>
<protein>
    <submittedName>
        <fullName evidence="1">Uncharacterized protein</fullName>
    </submittedName>
</protein>
<proteinExistence type="predicted"/>